<dbReference type="PANTHER" id="PTHR11438">
    <property type="entry name" value="PROENKEPHALIN"/>
    <property type="match status" value="1"/>
</dbReference>
<keyword evidence="3" id="KW-0964">Secreted</keyword>
<comment type="subcellular location">
    <subcellularLocation>
        <location evidence="1 9">Secreted</location>
    </subcellularLocation>
</comment>
<evidence type="ECO:0000256" key="8">
    <source>
        <dbReference type="ARBA" id="ARBA00023320"/>
    </source>
</evidence>
<dbReference type="PANTHER" id="PTHR11438:SF3">
    <property type="entry name" value="PROENKEPHALIN-A"/>
    <property type="match status" value="1"/>
</dbReference>
<dbReference type="GO" id="GO:0031628">
    <property type="term" value="F:opioid receptor binding"/>
    <property type="evidence" value="ECO:0007669"/>
    <property type="project" value="TreeGrafter"/>
</dbReference>
<keyword evidence="7" id="KW-0257">Endorphin</keyword>
<evidence type="ECO:0000313" key="11">
    <source>
        <dbReference type="EMBL" id="KAG5850252.1"/>
    </source>
</evidence>
<sequence>MQLYKRLAGSCINIWCEATAASVQFETSADFISTQRPSELMALPINLCRMLVLSTCLVLTVRAECDKDCEHCTYHMQGRQTEINTITCTLECEGKLAPKRSWDLCKAVLLGEKPNSLAEEDQSVTESVKQENDEHQLAKKYGGFMKRYGGFMKKTAELYNVETDDQDHGREILAKRYGGFMKKDGEHGVDTLAVLNDILTSEGGKGGQTDWDGEILKRYGGFMRSIKRSSDLEDGIKELQKRYGGFMRRVGRPEWKEDLKRYGGFFRRSWEEDGESNSENMPDTEKRYGGFMDY</sequence>
<keyword evidence="12" id="KW-1185">Reference proteome</keyword>
<dbReference type="GO" id="GO:0007268">
    <property type="term" value="P:chemical synaptic transmission"/>
    <property type="evidence" value="ECO:0007669"/>
    <property type="project" value="TreeGrafter"/>
</dbReference>
<dbReference type="PRINTS" id="PR01028">
    <property type="entry name" value="OPIOIDPRCRSR"/>
</dbReference>
<evidence type="ECO:0000256" key="6">
    <source>
        <dbReference type="ARBA" id="ARBA00023157"/>
    </source>
</evidence>
<dbReference type="EMBL" id="JAFIRN010000004">
    <property type="protein sequence ID" value="KAG5850252.1"/>
    <property type="molecule type" value="Genomic_DNA"/>
</dbReference>
<proteinExistence type="inferred from homology"/>
<dbReference type="PRINTS" id="PR01029">
    <property type="entry name" value="PENKAPRCRSR"/>
</dbReference>
<dbReference type="GO" id="GO:0007600">
    <property type="term" value="P:sensory perception"/>
    <property type="evidence" value="ECO:0007669"/>
    <property type="project" value="TreeGrafter"/>
</dbReference>
<evidence type="ECO:0000256" key="2">
    <source>
        <dbReference type="ARBA" id="ARBA00008543"/>
    </source>
</evidence>
<dbReference type="GO" id="GO:0043679">
    <property type="term" value="C:axon terminus"/>
    <property type="evidence" value="ECO:0007669"/>
    <property type="project" value="TreeGrafter"/>
</dbReference>
<dbReference type="Proteomes" id="UP001044222">
    <property type="component" value="Unassembled WGS sequence"/>
</dbReference>
<dbReference type="GO" id="GO:0030425">
    <property type="term" value="C:dendrite"/>
    <property type="evidence" value="ECO:0007669"/>
    <property type="project" value="TreeGrafter"/>
</dbReference>
<evidence type="ECO:0000256" key="3">
    <source>
        <dbReference type="ARBA" id="ARBA00022525"/>
    </source>
</evidence>
<comment type="similarity">
    <text evidence="2 9">Belongs to the opioid neuropeptide precursor family.</text>
</comment>
<name>A0A9D3MLX0_ANGAN</name>
<evidence type="ECO:0000256" key="4">
    <source>
        <dbReference type="ARBA" id="ARBA00022685"/>
    </source>
</evidence>
<keyword evidence="4 9" id="KW-0165">Cleavage on pair of basic residues</keyword>
<dbReference type="GO" id="GO:0005576">
    <property type="term" value="C:extracellular region"/>
    <property type="evidence" value="ECO:0007669"/>
    <property type="project" value="UniProtKB-SubCell"/>
</dbReference>
<dbReference type="InterPro" id="IPR000703">
    <property type="entry name" value="Proenkphlin_A"/>
</dbReference>
<dbReference type="GO" id="GO:0007218">
    <property type="term" value="P:neuropeptide signaling pathway"/>
    <property type="evidence" value="ECO:0007669"/>
    <property type="project" value="UniProtKB-KW"/>
</dbReference>
<dbReference type="InterPro" id="IPR006024">
    <property type="entry name" value="Opioid_neupept"/>
</dbReference>
<evidence type="ECO:0008006" key="13">
    <source>
        <dbReference type="Google" id="ProtNLM"/>
    </source>
</evidence>
<accession>A0A9D3MLX0</accession>
<evidence type="ECO:0000256" key="9">
    <source>
        <dbReference type="RuleBase" id="RU004400"/>
    </source>
</evidence>
<protein>
    <recommendedName>
        <fullName evidence="13">Synenkephalin</fullName>
    </recommendedName>
</protein>
<keyword evidence="5 9" id="KW-0555">Opioid peptide</keyword>
<gene>
    <name evidence="11" type="ORF">ANANG_G00080260</name>
</gene>
<evidence type="ECO:0000313" key="12">
    <source>
        <dbReference type="Proteomes" id="UP001044222"/>
    </source>
</evidence>
<evidence type="ECO:0000256" key="1">
    <source>
        <dbReference type="ARBA" id="ARBA00004613"/>
    </source>
</evidence>
<keyword evidence="8 9" id="KW-0527">Neuropeptide</keyword>
<evidence type="ECO:0000256" key="5">
    <source>
        <dbReference type="ARBA" id="ARBA00022901"/>
    </source>
</evidence>
<feature type="region of interest" description="Disordered" evidence="10">
    <location>
        <begin position="271"/>
        <end position="294"/>
    </location>
</feature>
<dbReference type="GO" id="GO:0043025">
    <property type="term" value="C:neuronal cell body"/>
    <property type="evidence" value="ECO:0007669"/>
    <property type="project" value="TreeGrafter"/>
</dbReference>
<dbReference type="AlphaFoldDB" id="A0A9D3MLX0"/>
<reference evidence="11" key="1">
    <citation type="submission" date="2021-01" db="EMBL/GenBank/DDBJ databases">
        <title>A chromosome-scale assembly of European eel, Anguilla anguilla.</title>
        <authorList>
            <person name="Henkel C."/>
            <person name="Jong-Raadsen S.A."/>
            <person name="Dufour S."/>
            <person name="Weltzien F.-A."/>
            <person name="Palstra A.P."/>
            <person name="Pelster B."/>
            <person name="Spaink H.P."/>
            <person name="Van Den Thillart G.E."/>
            <person name="Jansen H."/>
            <person name="Zahm M."/>
            <person name="Klopp C."/>
            <person name="Cedric C."/>
            <person name="Louis A."/>
            <person name="Berthelot C."/>
            <person name="Parey E."/>
            <person name="Roest Crollius H."/>
            <person name="Montfort J."/>
            <person name="Robinson-Rechavi M."/>
            <person name="Bucao C."/>
            <person name="Bouchez O."/>
            <person name="Gislard M."/>
            <person name="Lluch J."/>
            <person name="Milhes M."/>
            <person name="Lampietro C."/>
            <person name="Lopez Roques C."/>
            <person name="Donnadieu C."/>
            <person name="Braasch I."/>
            <person name="Desvignes T."/>
            <person name="Postlethwait J."/>
            <person name="Bobe J."/>
            <person name="Guiguen Y."/>
            <person name="Dirks R."/>
        </authorList>
    </citation>
    <scope>NUCLEOTIDE SEQUENCE</scope>
    <source>
        <strain evidence="11">Tag_6206</strain>
        <tissue evidence="11">Liver</tissue>
    </source>
</reference>
<dbReference type="PROSITE" id="PS01252">
    <property type="entry name" value="OPIOIDS_PRECURSOR"/>
    <property type="match status" value="1"/>
</dbReference>
<organism evidence="11 12">
    <name type="scientific">Anguilla anguilla</name>
    <name type="common">European freshwater eel</name>
    <name type="synonym">Muraena anguilla</name>
    <dbReference type="NCBI Taxonomy" id="7936"/>
    <lineage>
        <taxon>Eukaryota</taxon>
        <taxon>Metazoa</taxon>
        <taxon>Chordata</taxon>
        <taxon>Craniata</taxon>
        <taxon>Vertebrata</taxon>
        <taxon>Euteleostomi</taxon>
        <taxon>Actinopterygii</taxon>
        <taxon>Neopterygii</taxon>
        <taxon>Teleostei</taxon>
        <taxon>Anguilliformes</taxon>
        <taxon>Anguillidae</taxon>
        <taxon>Anguilla</taxon>
    </lineage>
</organism>
<dbReference type="GO" id="GO:0001515">
    <property type="term" value="F:opioid peptide activity"/>
    <property type="evidence" value="ECO:0007669"/>
    <property type="project" value="UniProtKB-KW"/>
</dbReference>
<evidence type="ECO:0000256" key="10">
    <source>
        <dbReference type="SAM" id="MobiDB-lite"/>
    </source>
</evidence>
<dbReference type="Pfam" id="PF01160">
    <property type="entry name" value="Opiods_neuropep"/>
    <property type="match status" value="1"/>
</dbReference>
<dbReference type="GO" id="GO:0005886">
    <property type="term" value="C:plasma membrane"/>
    <property type="evidence" value="ECO:0007669"/>
    <property type="project" value="TreeGrafter"/>
</dbReference>
<keyword evidence="6" id="KW-1015">Disulfide bond</keyword>
<comment type="caution">
    <text evidence="11">The sequence shown here is derived from an EMBL/GenBank/DDBJ whole genome shotgun (WGS) entry which is preliminary data.</text>
</comment>
<evidence type="ECO:0000256" key="7">
    <source>
        <dbReference type="ARBA" id="ARBA00023205"/>
    </source>
</evidence>